<name>A0A3S1AXN1_9BACT</name>
<dbReference type="AlphaFoldDB" id="A0A3S1AXN1"/>
<protein>
    <recommendedName>
        <fullName evidence="1">FAS1 domain-containing protein</fullName>
    </recommendedName>
</protein>
<reference evidence="2" key="1">
    <citation type="submission" date="2020-05" db="EMBL/GenBank/DDBJ databases">
        <title>Chitinophaga laudate sp. nov., isolated from a tropical peat swamp.</title>
        <authorList>
            <person name="Goh C.B.S."/>
            <person name="Lee M.S."/>
            <person name="Parimannan S."/>
            <person name="Pasbakhsh P."/>
            <person name="Yule C.M."/>
            <person name="Rajandas H."/>
            <person name="Loke S."/>
            <person name="Croft L."/>
            <person name="Tan J.B.L."/>
        </authorList>
    </citation>
    <scope>NUCLEOTIDE SEQUENCE</scope>
    <source>
        <strain evidence="2">Mgbs1</strain>
    </source>
</reference>
<dbReference type="SUPFAM" id="SSF82153">
    <property type="entry name" value="FAS1 domain"/>
    <property type="match status" value="1"/>
</dbReference>
<feature type="domain" description="FAS1" evidence="1">
    <location>
        <begin position="53"/>
        <end position="211"/>
    </location>
</feature>
<accession>A0A3S1AXN1</accession>
<dbReference type="Gene3D" id="2.30.180.10">
    <property type="entry name" value="FAS1 domain"/>
    <property type="match status" value="1"/>
</dbReference>
<gene>
    <name evidence="2" type="ORF">ECE50_012080</name>
</gene>
<comment type="caution">
    <text evidence="2">The sequence shown here is derived from an EMBL/GenBank/DDBJ whole genome shotgun (WGS) entry which is preliminary data.</text>
</comment>
<evidence type="ECO:0000259" key="1">
    <source>
        <dbReference type="Pfam" id="PF02469"/>
    </source>
</evidence>
<evidence type="ECO:0000313" key="3">
    <source>
        <dbReference type="Proteomes" id="UP000281028"/>
    </source>
</evidence>
<dbReference type="Pfam" id="PF02469">
    <property type="entry name" value="Fasciclin"/>
    <property type="match status" value="1"/>
</dbReference>
<sequence length="237" mass="27067">MMKHTYRLWLAACTCMVILLSACKKDYYQDTGTAKGRFNGSVMDYLQSKPDYFSNVVKVIGYAKMEQVFSKENITFFAPANPCFDSSVNLLNKILYLTGRDTIKTLDQVHPEVWRQLLARYVFKGKMMLNDIPQVDFLKFKTYPGQIVRSYDGVPMNLGVVYGNEGGAEYVGYRQLHISYQADISQPLSTWYKAPVASVNIEPDNGAVHVLVFTQHYFGFDINEFYNLCLRYGIAGK</sequence>
<dbReference type="OrthoDB" id="1097608at2"/>
<evidence type="ECO:0000313" key="2">
    <source>
        <dbReference type="EMBL" id="NSL87577.1"/>
    </source>
</evidence>
<dbReference type="Proteomes" id="UP000281028">
    <property type="component" value="Unassembled WGS sequence"/>
</dbReference>
<proteinExistence type="predicted"/>
<dbReference type="InterPro" id="IPR000782">
    <property type="entry name" value="FAS1_domain"/>
</dbReference>
<dbReference type="PROSITE" id="PS51257">
    <property type="entry name" value="PROKAR_LIPOPROTEIN"/>
    <property type="match status" value="1"/>
</dbReference>
<dbReference type="EMBL" id="RIAR02000001">
    <property type="protein sequence ID" value="NSL87577.1"/>
    <property type="molecule type" value="Genomic_DNA"/>
</dbReference>
<keyword evidence="3" id="KW-1185">Reference proteome</keyword>
<organism evidence="2 3">
    <name type="scientific">Chitinophaga solisilvae</name>
    <dbReference type="NCBI Taxonomy" id="1233460"/>
    <lineage>
        <taxon>Bacteria</taxon>
        <taxon>Pseudomonadati</taxon>
        <taxon>Bacteroidota</taxon>
        <taxon>Chitinophagia</taxon>
        <taxon>Chitinophagales</taxon>
        <taxon>Chitinophagaceae</taxon>
        <taxon>Chitinophaga</taxon>
    </lineage>
</organism>
<dbReference type="InterPro" id="IPR036378">
    <property type="entry name" value="FAS1_dom_sf"/>
</dbReference>